<dbReference type="KEGG" id="bter:105666840"/>
<proteinExistence type="predicted"/>
<dbReference type="Proteomes" id="UP000835206">
    <property type="component" value="Chromosome 17"/>
</dbReference>
<sequence>MYRQIPIRPEDRKYQQILWRNSNGEIDAYQLNTVTFGLSAAPYLALRCLKQLADDEGHQFPRASLVLRHDFYVDDALTGADTKEEVLSIRKELTDLLQSAGFNIRGWASNDPDILRGLSEQDKCRKLQLGDSQTLKTLGVFWDSQVDAILYSVNTLADLPRLTKRSIRSVIARIYDPLGLLAPVIIRAKIILQRVWSLKINWDESLPADLHSELSRYYTQLALINNVRFPRKTVIPAATRMELHDFCDASEKAYGACVYIRTISSDGTIQSHLLTAKSKVAPLKIQSIPRLELSGALRLATLIALVQKAITIKISRIVYWTDSTIVLQWIKSSPHMLKTFVANRVAEIQTKTNLSDWSHVPTADNPADLISRGQTPKEFLRPSIWKNGLEWLQQNEEHWPTWNPTPLGEVPEQKRSPSW</sequence>
<dbReference type="SUPFAM" id="SSF56672">
    <property type="entry name" value="DNA/RNA polymerases"/>
    <property type="match status" value="1"/>
</dbReference>
<dbReference type="GO" id="GO:0071897">
    <property type="term" value="P:DNA biosynthetic process"/>
    <property type="evidence" value="ECO:0007669"/>
    <property type="project" value="UniProtKB-ARBA"/>
</dbReference>
<evidence type="ECO:0000313" key="3">
    <source>
        <dbReference type="RefSeq" id="XP_012174527.2"/>
    </source>
</evidence>
<dbReference type="OrthoDB" id="7698561at2759"/>
<accession>A0A9B2MTS8</accession>
<evidence type="ECO:0000256" key="1">
    <source>
        <dbReference type="SAM" id="MobiDB-lite"/>
    </source>
</evidence>
<protein>
    <submittedName>
        <fullName evidence="3">Uncharacterized protein LOC105666840</fullName>
    </submittedName>
</protein>
<dbReference type="InterPro" id="IPR008042">
    <property type="entry name" value="Retrotrans_Pao"/>
</dbReference>
<dbReference type="GeneID" id="105666840"/>
<dbReference type="Pfam" id="PF05380">
    <property type="entry name" value="Peptidase_A17"/>
    <property type="match status" value="1"/>
</dbReference>
<dbReference type="RefSeq" id="XP_012174527.2">
    <property type="nucleotide sequence ID" value="XM_012319137.2"/>
</dbReference>
<dbReference type="AlphaFoldDB" id="A0A9B2MTS8"/>
<organism evidence="2 3">
    <name type="scientific">Bombus terrestris</name>
    <name type="common">Buff-tailed bumblebee</name>
    <name type="synonym">Apis terrestris</name>
    <dbReference type="NCBI Taxonomy" id="30195"/>
    <lineage>
        <taxon>Eukaryota</taxon>
        <taxon>Metazoa</taxon>
        <taxon>Ecdysozoa</taxon>
        <taxon>Arthropoda</taxon>
        <taxon>Hexapoda</taxon>
        <taxon>Insecta</taxon>
        <taxon>Pterygota</taxon>
        <taxon>Neoptera</taxon>
        <taxon>Endopterygota</taxon>
        <taxon>Hymenoptera</taxon>
        <taxon>Apocrita</taxon>
        <taxon>Aculeata</taxon>
        <taxon>Apoidea</taxon>
        <taxon>Anthophila</taxon>
        <taxon>Apidae</taxon>
        <taxon>Bombus</taxon>
        <taxon>Bombus</taxon>
    </lineage>
</organism>
<keyword evidence="2" id="KW-1185">Reference proteome</keyword>
<evidence type="ECO:0000313" key="2">
    <source>
        <dbReference type="Proteomes" id="UP000835206"/>
    </source>
</evidence>
<reference evidence="3" key="1">
    <citation type="submission" date="2025-08" db="UniProtKB">
        <authorList>
            <consortium name="RefSeq"/>
        </authorList>
    </citation>
    <scope>IDENTIFICATION</scope>
</reference>
<name>A0A9B2MTS8_BOMTE</name>
<gene>
    <name evidence="3" type="primary">LOC105666840</name>
</gene>
<dbReference type="PANTHER" id="PTHR47331">
    <property type="entry name" value="PHD-TYPE DOMAIN-CONTAINING PROTEIN"/>
    <property type="match status" value="1"/>
</dbReference>
<dbReference type="PANTHER" id="PTHR47331:SF4">
    <property type="entry name" value="PEPTIDASE S1 DOMAIN-CONTAINING PROTEIN"/>
    <property type="match status" value="1"/>
</dbReference>
<dbReference type="InterPro" id="IPR043502">
    <property type="entry name" value="DNA/RNA_pol_sf"/>
</dbReference>
<feature type="region of interest" description="Disordered" evidence="1">
    <location>
        <begin position="400"/>
        <end position="419"/>
    </location>
</feature>